<keyword evidence="4" id="KW-1185">Reference proteome</keyword>
<name>A0A7J5B506_9MICO</name>
<evidence type="ECO:0000259" key="2">
    <source>
        <dbReference type="Pfam" id="PF02698"/>
    </source>
</evidence>
<sequence>MTAAGDAVVHAPQCRFCAPHDSRTLNRVKPRRRARNKRALAAIGLAVALAVAVALAGLPLFVFPSIDEPREVDAIVVLGPPRDARIHAAQQLAAEGYSDTIVIAVDDYGIDAAINIDACPPDAAPDEAGLVTRCLIPEPFTTAGEAIMVERLAAAEGWESVMIVTNVTHISRARMIFTDCLGGGVLAVDDGAGIEDSNWAWMYAYQSAAFVKALVAPTC</sequence>
<dbReference type="Pfam" id="PF02698">
    <property type="entry name" value="DUF218"/>
    <property type="match status" value="1"/>
</dbReference>
<dbReference type="Proteomes" id="UP000490386">
    <property type="component" value="Unassembled WGS sequence"/>
</dbReference>
<accession>A0A7J5B506</accession>
<dbReference type="AlphaFoldDB" id="A0A7J5B506"/>
<organism evidence="3 4">
    <name type="scientific">Pseudoclavibacter terrae</name>
    <dbReference type="NCBI Taxonomy" id="1530195"/>
    <lineage>
        <taxon>Bacteria</taxon>
        <taxon>Bacillati</taxon>
        <taxon>Actinomycetota</taxon>
        <taxon>Actinomycetes</taxon>
        <taxon>Micrococcales</taxon>
        <taxon>Microbacteriaceae</taxon>
        <taxon>Pseudoclavibacter</taxon>
    </lineage>
</organism>
<feature type="domain" description="DUF218" evidence="2">
    <location>
        <begin position="73"/>
        <end position="187"/>
    </location>
</feature>
<dbReference type="InterPro" id="IPR003848">
    <property type="entry name" value="DUF218"/>
</dbReference>
<evidence type="ECO:0000313" key="4">
    <source>
        <dbReference type="Proteomes" id="UP000490386"/>
    </source>
</evidence>
<feature type="transmembrane region" description="Helical" evidence="1">
    <location>
        <begin position="39"/>
        <end position="63"/>
    </location>
</feature>
<proteinExistence type="predicted"/>
<keyword evidence="1" id="KW-0472">Membrane</keyword>
<reference evidence="3 4" key="1">
    <citation type="submission" date="2019-09" db="EMBL/GenBank/DDBJ databases">
        <title>Phylogeny of genus Pseudoclavibacter and closely related genus.</title>
        <authorList>
            <person name="Li Y."/>
        </authorList>
    </citation>
    <scope>NUCLEOTIDE SEQUENCE [LARGE SCALE GENOMIC DNA]</scope>
    <source>
        <strain evidence="3 4">THG-MD12</strain>
    </source>
</reference>
<evidence type="ECO:0000256" key="1">
    <source>
        <dbReference type="SAM" id="Phobius"/>
    </source>
</evidence>
<evidence type="ECO:0000313" key="3">
    <source>
        <dbReference type="EMBL" id="KAB1639197.1"/>
    </source>
</evidence>
<protein>
    <recommendedName>
        <fullName evidence="2">DUF218 domain-containing protein</fullName>
    </recommendedName>
</protein>
<comment type="caution">
    <text evidence="3">The sequence shown here is derived from an EMBL/GenBank/DDBJ whole genome shotgun (WGS) entry which is preliminary data.</text>
</comment>
<dbReference type="EMBL" id="WBJX01000001">
    <property type="protein sequence ID" value="KAB1639197.1"/>
    <property type="molecule type" value="Genomic_DNA"/>
</dbReference>
<keyword evidence="1" id="KW-1133">Transmembrane helix</keyword>
<keyword evidence="1" id="KW-0812">Transmembrane</keyword>
<dbReference type="OrthoDB" id="4772924at2"/>
<gene>
    <name evidence="3" type="ORF">F8O03_02320</name>
</gene>